<feature type="domain" description="NYN" evidence="2">
    <location>
        <begin position="5"/>
        <end position="76"/>
    </location>
</feature>
<proteinExistence type="predicted"/>
<dbReference type="Pfam" id="PF01936">
    <property type="entry name" value="NYN"/>
    <property type="match status" value="2"/>
</dbReference>
<dbReference type="RefSeq" id="WP_126626296.1">
    <property type="nucleotide sequence ID" value="NZ_BIFT01000001.1"/>
</dbReference>
<evidence type="ECO:0000256" key="1">
    <source>
        <dbReference type="SAM" id="MobiDB-lite"/>
    </source>
</evidence>
<dbReference type="PANTHER" id="PTHR35811">
    <property type="entry name" value="SLR1870 PROTEIN"/>
    <property type="match status" value="1"/>
</dbReference>
<reference evidence="4" key="1">
    <citation type="submission" date="2018-12" db="EMBL/GenBank/DDBJ databases">
        <title>Tengunoibacter tsumagoiensis gen. nov., sp. nov., Dictyobacter kobayashii sp. nov., D. alpinus sp. nov., and D. joshuensis sp. nov. and description of Dictyobacteraceae fam. nov. within the order Ktedonobacterales isolated from Tengu-no-mugimeshi.</title>
        <authorList>
            <person name="Wang C.M."/>
            <person name="Zheng Y."/>
            <person name="Sakai Y."/>
            <person name="Toyoda A."/>
            <person name="Minakuchi Y."/>
            <person name="Abe K."/>
            <person name="Yokota A."/>
            <person name="Yabe S."/>
        </authorList>
    </citation>
    <scope>NUCLEOTIDE SEQUENCE [LARGE SCALE GENOMIC DNA]</scope>
    <source>
        <strain evidence="4">Uno16</strain>
    </source>
</reference>
<sequence>MPEDIALFIDFENIRYSMLNIQRREPDPQELIAVARRYGTVMVARAYADWSRQPEPFKGSLTAAMIDRVDCPAKQRDRIRMGTIHYPSGNTPTGSLGSSNYVAEQGTGAYPRQWPSNVTSNSGSLPAIQPGMLNSGWPTEAESSLSLHTDLEESLLTEEEDQPSEEQYSMPDDQQRESYRQLPYGNSYGQSSPTGPLGQSNTGPLGYSNNTQHTGNSGHMPAVNPANSTIVQSTVVQSTVDLNMLMDIIETVFDRPTISTFVLMTGDKDFTRISARLKLRLNKTVIVVGIPGTVSRDLISSANQFVPLVPGGVSSNTGQLPIVQMSPSSALSTSTGSMPAVNFNNSGSQYQQPPYGSPPMDVLDPQFLQFLDYIDRNWSWRTIIGVSNFIGDPVNPKNRFRGRLTRDSARELLNSCIQQNILLVQTDATGAEDLRLNRTHPGVDEVLKQFVR</sequence>
<accession>A0A402B309</accession>
<keyword evidence="4" id="KW-1185">Reference proteome</keyword>
<dbReference type="OrthoDB" id="2379772at2"/>
<dbReference type="Gene3D" id="3.40.50.1010">
    <property type="entry name" value="5'-nuclease"/>
    <property type="match status" value="2"/>
</dbReference>
<dbReference type="InterPro" id="IPR021139">
    <property type="entry name" value="NYN"/>
</dbReference>
<comment type="caution">
    <text evidence="3">The sequence shown here is derived from an EMBL/GenBank/DDBJ whole genome shotgun (WGS) entry which is preliminary data.</text>
</comment>
<dbReference type="AlphaFoldDB" id="A0A402B309"/>
<dbReference type="EMBL" id="BIFT01000001">
    <property type="protein sequence ID" value="GCE25745.1"/>
    <property type="molecule type" value="Genomic_DNA"/>
</dbReference>
<feature type="region of interest" description="Disordered" evidence="1">
    <location>
        <begin position="107"/>
        <end position="216"/>
    </location>
</feature>
<feature type="domain" description="NYN" evidence="2">
    <location>
        <begin position="236"/>
        <end position="308"/>
    </location>
</feature>
<gene>
    <name evidence="3" type="ORF">KDA_12290</name>
</gene>
<feature type="compositionally biased region" description="Polar residues" evidence="1">
    <location>
        <begin position="187"/>
        <end position="216"/>
    </location>
</feature>
<protein>
    <recommendedName>
        <fullName evidence="2">NYN domain-containing protein</fullName>
    </recommendedName>
</protein>
<dbReference type="PANTHER" id="PTHR35811:SF1">
    <property type="entry name" value="HTH OST-TYPE DOMAIN-CONTAINING PROTEIN"/>
    <property type="match status" value="1"/>
</dbReference>
<organism evidence="3 4">
    <name type="scientific">Dictyobacter alpinus</name>
    <dbReference type="NCBI Taxonomy" id="2014873"/>
    <lineage>
        <taxon>Bacteria</taxon>
        <taxon>Bacillati</taxon>
        <taxon>Chloroflexota</taxon>
        <taxon>Ktedonobacteria</taxon>
        <taxon>Ktedonobacterales</taxon>
        <taxon>Dictyobacteraceae</taxon>
        <taxon>Dictyobacter</taxon>
    </lineage>
</organism>
<name>A0A402B309_9CHLR</name>
<dbReference type="GO" id="GO:0004540">
    <property type="term" value="F:RNA nuclease activity"/>
    <property type="evidence" value="ECO:0007669"/>
    <property type="project" value="InterPro"/>
</dbReference>
<evidence type="ECO:0000313" key="4">
    <source>
        <dbReference type="Proteomes" id="UP000287171"/>
    </source>
</evidence>
<dbReference type="Proteomes" id="UP000287171">
    <property type="component" value="Unassembled WGS sequence"/>
</dbReference>
<feature type="compositionally biased region" description="Polar residues" evidence="1">
    <location>
        <begin position="114"/>
        <end position="124"/>
    </location>
</feature>
<feature type="compositionally biased region" description="Acidic residues" evidence="1">
    <location>
        <begin position="152"/>
        <end position="164"/>
    </location>
</feature>
<evidence type="ECO:0000313" key="3">
    <source>
        <dbReference type="EMBL" id="GCE25745.1"/>
    </source>
</evidence>
<evidence type="ECO:0000259" key="2">
    <source>
        <dbReference type="Pfam" id="PF01936"/>
    </source>
</evidence>